<dbReference type="PANTHER" id="PTHR48081">
    <property type="entry name" value="AB HYDROLASE SUPERFAMILY PROTEIN C4A8.06C"/>
    <property type="match status" value="1"/>
</dbReference>
<evidence type="ECO:0000259" key="2">
    <source>
        <dbReference type="Pfam" id="PF20434"/>
    </source>
</evidence>
<dbReference type="GO" id="GO:0016787">
    <property type="term" value="F:hydrolase activity"/>
    <property type="evidence" value="ECO:0007669"/>
    <property type="project" value="UniProtKB-KW"/>
</dbReference>
<evidence type="ECO:0000313" key="3">
    <source>
        <dbReference type="EMBL" id="MVT63571.1"/>
    </source>
</evidence>
<dbReference type="SUPFAM" id="SSF53474">
    <property type="entry name" value="alpha/beta-Hydrolases"/>
    <property type="match status" value="1"/>
</dbReference>
<feature type="domain" description="BD-FAE-like" evidence="2">
    <location>
        <begin position="71"/>
        <end position="169"/>
    </location>
</feature>
<organism evidence="3 4">
    <name type="scientific">Bradyrhizobium pachyrhizi</name>
    <dbReference type="NCBI Taxonomy" id="280333"/>
    <lineage>
        <taxon>Bacteria</taxon>
        <taxon>Pseudomonadati</taxon>
        <taxon>Pseudomonadota</taxon>
        <taxon>Alphaproteobacteria</taxon>
        <taxon>Hyphomicrobiales</taxon>
        <taxon>Nitrobacteraceae</taxon>
        <taxon>Bradyrhizobium</taxon>
    </lineage>
</organism>
<reference evidence="3 4" key="1">
    <citation type="submission" date="2019-12" db="EMBL/GenBank/DDBJ databases">
        <title>Draft genome sequences Bradyrhizobium cajani AMBPC1010, Bradyrhizobium pachyrhizi AMBPC1040 and Bradyrhizobium yuanmingense ALSPC3051, three plant growth promoting strains isolated from nodules of Cajanus cajan L. in Dominican Republic.</title>
        <authorList>
            <person name="Flores-Felix J.D."/>
            <person name="Araujo J."/>
            <person name="Diaz-Alcantara C."/>
            <person name="Gonzalez-Andres F."/>
            <person name="Velazquez E."/>
        </authorList>
    </citation>
    <scope>NUCLEOTIDE SEQUENCE [LARGE SCALE GENOMIC DNA]</scope>
    <source>
        <strain evidence="3 4">1040</strain>
    </source>
</reference>
<dbReference type="Gene3D" id="3.40.50.1820">
    <property type="entry name" value="alpha/beta hydrolase"/>
    <property type="match status" value="1"/>
</dbReference>
<dbReference type="EMBL" id="WQNF01000001">
    <property type="protein sequence ID" value="MVT63571.1"/>
    <property type="molecule type" value="Genomic_DNA"/>
</dbReference>
<evidence type="ECO:0000313" key="4">
    <source>
        <dbReference type="Proteomes" id="UP000436468"/>
    </source>
</evidence>
<accession>A0A844SKE5</accession>
<dbReference type="Pfam" id="PF20434">
    <property type="entry name" value="BD-FAE"/>
    <property type="match status" value="1"/>
</dbReference>
<dbReference type="RefSeq" id="WP_157340371.1">
    <property type="nucleotide sequence ID" value="NZ_CP176492.1"/>
</dbReference>
<gene>
    <name evidence="3" type="ORF">GPL21_00385</name>
</gene>
<protein>
    <submittedName>
        <fullName evidence="3">Alpha/beta hydrolase fold domain-containing protein</fullName>
    </submittedName>
</protein>
<dbReference type="InterPro" id="IPR049492">
    <property type="entry name" value="BD-FAE-like_dom"/>
</dbReference>
<sequence>MASRLTTKRPTIPAHLRVLMAEIGPKWASDTKGHVRLMVEEFSRVLKSSPKDGIHAETVRYGNHERQAFEVFQPADSSSTARPGLIFVHGGAFTEGSRHRSTEIYANVLYFFARHGIVGINAGYRLAPDARYPEATRDIAAIVHWMQSNAADLAVDPNRIFLMGHSAGGAHVGSYAYDRRHQPATGHGLAGVLIVSGRVRADARADNPNARRVAEYYGPDVSTYDDVSPVSHVDSSSPPTFVACSEFENPLIDVYCFELAHRLAAAKGHAPPFVWMKGHNHTSIIAHFDTAEDVLGQACLDFIAETSDATSIQFG</sequence>
<keyword evidence="1 3" id="KW-0378">Hydrolase</keyword>
<proteinExistence type="predicted"/>
<comment type="caution">
    <text evidence="3">The sequence shown here is derived from an EMBL/GenBank/DDBJ whole genome shotgun (WGS) entry which is preliminary data.</text>
</comment>
<dbReference type="Proteomes" id="UP000436468">
    <property type="component" value="Unassembled WGS sequence"/>
</dbReference>
<dbReference type="PANTHER" id="PTHR48081:SF33">
    <property type="entry name" value="KYNURENINE FORMAMIDASE"/>
    <property type="match status" value="1"/>
</dbReference>
<dbReference type="AlphaFoldDB" id="A0A844SKE5"/>
<dbReference type="InterPro" id="IPR029058">
    <property type="entry name" value="AB_hydrolase_fold"/>
</dbReference>
<dbReference type="InterPro" id="IPR050300">
    <property type="entry name" value="GDXG_lipolytic_enzyme"/>
</dbReference>
<evidence type="ECO:0000256" key="1">
    <source>
        <dbReference type="ARBA" id="ARBA00022801"/>
    </source>
</evidence>
<name>A0A844SKE5_9BRAD</name>
<keyword evidence="4" id="KW-1185">Reference proteome</keyword>